<keyword evidence="10" id="KW-0966">Cell projection</keyword>
<evidence type="ECO:0000256" key="5">
    <source>
        <dbReference type="ARBA" id="ARBA00023015"/>
    </source>
</evidence>
<evidence type="ECO:0000256" key="9">
    <source>
        <dbReference type="PIRNR" id="PIRNR003159"/>
    </source>
</evidence>
<gene>
    <name evidence="10" type="primary">flhC</name>
    <name evidence="10" type="ORF">GCM10011450_24550</name>
</gene>
<keyword evidence="10" id="KW-0282">Flagellum</keyword>
<reference evidence="10" key="1">
    <citation type="journal article" date="2014" name="Int. J. Syst. Evol. Microbiol.">
        <title>Complete genome sequence of Corynebacterium casei LMG S-19264T (=DSM 44701T), isolated from a smear-ripened cheese.</title>
        <authorList>
            <consortium name="US DOE Joint Genome Institute (JGI-PGF)"/>
            <person name="Walter F."/>
            <person name="Albersmeier A."/>
            <person name="Kalinowski J."/>
            <person name="Ruckert C."/>
        </authorList>
    </citation>
    <scope>NUCLEOTIDE SEQUENCE</scope>
    <source>
        <strain evidence="10">KCTC 23732</strain>
    </source>
</reference>
<evidence type="ECO:0000256" key="4">
    <source>
        <dbReference type="ARBA" id="ARBA00022833"/>
    </source>
</evidence>
<dbReference type="GO" id="GO:0044781">
    <property type="term" value="P:bacterial-type flagellum organization"/>
    <property type="evidence" value="ECO:0007669"/>
    <property type="project" value="UniProtKB-KW"/>
</dbReference>
<evidence type="ECO:0000256" key="3">
    <source>
        <dbReference type="ARBA" id="ARBA00022795"/>
    </source>
</evidence>
<keyword evidence="2" id="KW-0479">Metal-binding</keyword>
<dbReference type="SUPFAM" id="SSF160930">
    <property type="entry name" value="FlhC-like"/>
    <property type="match status" value="1"/>
</dbReference>
<protein>
    <recommendedName>
        <fullName evidence="9">Flagellar transcriptional regulator FlhC</fullName>
    </recommendedName>
</protein>
<keyword evidence="5 9" id="KW-0805">Transcription regulation</keyword>
<dbReference type="GO" id="GO:0003677">
    <property type="term" value="F:DNA binding"/>
    <property type="evidence" value="ECO:0007669"/>
    <property type="project" value="UniProtKB-KW"/>
</dbReference>
<dbReference type="Pfam" id="PF05280">
    <property type="entry name" value="FlhC"/>
    <property type="match status" value="1"/>
</dbReference>
<evidence type="ECO:0000256" key="1">
    <source>
        <dbReference type="ARBA" id="ARBA00022490"/>
    </source>
</evidence>
<keyword evidence="10" id="KW-0969">Cilium</keyword>
<comment type="caution">
    <text evidence="10">The sequence shown here is derived from an EMBL/GenBank/DDBJ whole genome shotgun (WGS) entry which is preliminary data.</text>
</comment>
<keyword evidence="4" id="KW-0862">Zinc</keyword>
<keyword evidence="6 9" id="KW-0238">DNA-binding</keyword>
<dbReference type="GO" id="GO:1902208">
    <property type="term" value="P:regulation of bacterial-type flagellum assembly"/>
    <property type="evidence" value="ECO:0007669"/>
    <property type="project" value="InterPro"/>
</dbReference>
<organism evidence="10 11">
    <name type="scientific">Advenella faeciporci</name>
    <dbReference type="NCBI Taxonomy" id="797535"/>
    <lineage>
        <taxon>Bacteria</taxon>
        <taxon>Pseudomonadati</taxon>
        <taxon>Pseudomonadota</taxon>
        <taxon>Betaproteobacteria</taxon>
        <taxon>Burkholderiales</taxon>
        <taxon>Alcaligenaceae</taxon>
    </lineage>
</organism>
<comment type="subcellular location">
    <subcellularLocation>
        <location evidence="9">Cytoplasm</location>
    </subcellularLocation>
</comment>
<dbReference type="InterPro" id="IPR007944">
    <property type="entry name" value="FlhC"/>
</dbReference>
<evidence type="ECO:0000256" key="2">
    <source>
        <dbReference type="ARBA" id="ARBA00022723"/>
    </source>
</evidence>
<keyword evidence="11" id="KW-1185">Reference proteome</keyword>
<dbReference type="GO" id="GO:0046872">
    <property type="term" value="F:metal ion binding"/>
    <property type="evidence" value="ECO:0007669"/>
    <property type="project" value="UniProtKB-KW"/>
</dbReference>
<dbReference type="Proteomes" id="UP000608345">
    <property type="component" value="Unassembled WGS sequence"/>
</dbReference>
<evidence type="ECO:0000256" key="8">
    <source>
        <dbReference type="ARBA" id="ARBA00023163"/>
    </source>
</evidence>
<reference evidence="10" key="2">
    <citation type="submission" date="2020-09" db="EMBL/GenBank/DDBJ databases">
        <authorList>
            <person name="Sun Q."/>
            <person name="Kim S."/>
        </authorList>
    </citation>
    <scope>NUCLEOTIDE SEQUENCE</scope>
    <source>
        <strain evidence="10">KCTC 23732</strain>
    </source>
</reference>
<proteinExistence type="inferred from homology"/>
<accession>A0A918JQL3</accession>
<keyword evidence="3 9" id="KW-1005">Bacterial flagellum biogenesis</keyword>
<sequence>MIEKVKAKAKPKAKPKSVLKDGMDISLASQMIQLGARLQVLEAETDLSSDRLSRLYHEIHHRSPPKGMLPYSTDWFMSFYQNIHATLFYSIYLNLVSHTETQGIQAVIDAYTLYLEHDEVKRAWDEQSNEPVLSFTRAWMLVRFFKSDLMQMSTCSQCNTAFVTHKHELENGFVCVMCKPPARIVGMLNKQATTSYYGKF</sequence>
<keyword evidence="7 9" id="KW-0010">Activator</keyword>
<keyword evidence="8 9" id="KW-0804">Transcription</keyword>
<dbReference type="AlphaFoldDB" id="A0A918JQL3"/>
<evidence type="ECO:0000256" key="6">
    <source>
        <dbReference type="ARBA" id="ARBA00023125"/>
    </source>
</evidence>
<keyword evidence="1 9" id="KW-0963">Cytoplasm</keyword>
<evidence type="ECO:0000313" key="11">
    <source>
        <dbReference type="Proteomes" id="UP000608345"/>
    </source>
</evidence>
<evidence type="ECO:0000313" key="10">
    <source>
        <dbReference type="EMBL" id="GGW93672.1"/>
    </source>
</evidence>
<comment type="similarity">
    <text evidence="9">Belongs to the FlhC family.</text>
</comment>
<dbReference type="EMBL" id="BMYS01000021">
    <property type="protein sequence ID" value="GGW93672.1"/>
    <property type="molecule type" value="Genomic_DNA"/>
</dbReference>
<dbReference type="GO" id="GO:0045893">
    <property type="term" value="P:positive regulation of DNA-templated transcription"/>
    <property type="evidence" value="ECO:0007669"/>
    <property type="project" value="InterPro"/>
</dbReference>
<comment type="function">
    <text evidence="9">Functions in complex with FlhD as a master transcriptional regulator that regulates transcription of several flagellar and non-flagellar operons by binding to their promoter region.</text>
</comment>
<dbReference type="RefSeq" id="WP_229794022.1">
    <property type="nucleotide sequence ID" value="NZ_BAABFY010000016.1"/>
</dbReference>
<dbReference type="PIRSF" id="PIRSF003159">
    <property type="entry name" value="FlhC"/>
    <property type="match status" value="1"/>
</dbReference>
<dbReference type="NCBIfam" id="NF009365">
    <property type="entry name" value="PRK12722.1"/>
    <property type="match status" value="1"/>
</dbReference>
<dbReference type="GO" id="GO:0005737">
    <property type="term" value="C:cytoplasm"/>
    <property type="evidence" value="ECO:0007669"/>
    <property type="project" value="UniProtKB-SubCell"/>
</dbReference>
<name>A0A918JQL3_9BURK</name>
<evidence type="ECO:0000256" key="7">
    <source>
        <dbReference type="ARBA" id="ARBA00023159"/>
    </source>
</evidence>